<organism evidence="1 2">
    <name type="scientific">Syncephalastrum racemosum</name>
    <name type="common">Filamentous fungus</name>
    <dbReference type="NCBI Taxonomy" id="13706"/>
    <lineage>
        <taxon>Eukaryota</taxon>
        <taxon>Fungi</taxon>
        <taxon>Fungi incertae sedis</taxon>
        <taxon>Mucoromycota</taxon>
        <taxon>Mucoromycotina</taxon>
        <taxon>Mucoromycetes</taxon>
        <taxon>Mucorales</taxon>
        <taxon>Syncephalastraceae</taxon>
        <taxon>Syncephalastrum</taxon>
    </lineage>
</organism>
<reference evidence="1 2" key="1">
    <citation type="submission" date="2016-07" db="EMBL/GenBank/DDBJ databases">
        <title>Pervasive Adenine N6-methylation of Active Genes in Fungi.</title>
        <authorList>
            <consortium name="DOE Joint Genome Institute"/>
            <person name="Mondo S.J."/>
            <person name="Dannebaum R.O."/>
            <person name="Kuo R.C."/>
            <person name="Labutti K."/>
            <person name="Haridas S."/>
            <person name="Kuo A."/>
            <person name="Salamov A."/>
            <person name="Ahrendt S.R."/>
            <person name="Lipzen A."/>
            <person name="Sullivan W."/>
            <person name="Andreopoulos W.B."/>
            <person name="Clum A."/>
            <person name="Lindquist E."/>
            <person name="Daum C."/>
            <person name="Ramamoorthy G.K."/>
            <person name="Gryganskyi A."/>
            <person name="Culley D."/>
            <person name="Magnuson J.K."/>
            <person name="James T.Y."/>
            <person name="O'Malley M.A."/>
            <person name="Stajich J.E."/>
            <person name="Spatafora J.W."/>
            <person name="Visel A."/>
            <person name="Grigoriev I.V."/>
        </authorList>
    </citation>
    <scope>NUCLEOTIDE SEQUENCE [LARGE SCALE GENOMIC DNA]</scope>
    <source>
        <strain evidence="1 2">NRRL 2496</strain>
    </source>
</reference>
<sequence>MLKLYSHAIGQRTRRFPWQALDTRVAEGRFRTSSEPKLELPGFDFGDKVADLTSRPKGRRDSFTHRRCSPRIAWFPS</sequence>
<name>A0A1X2H743_SYNRA</name>
<dbReference type="InParanoid" id="A0A1X2H743"/>
<comment type="caution">
    <text evidence="1">The sequence shown here is derived from an EMBL/GenBank/DDBJ whole genome shotgun (WGS) entry which is preliminary data.</text>
</comment>
<proteinExistence type="predicted"/>
<protein>
    <submittedName>
        <fullName evidence="1">Uncharacterized protein</fullName>
    </submittedName>
</protein>
<dbReference type="AlphaFoldDB" id="A0A1X2H743"/>
<dbReference type="Proteomes" id="UP000242180">
    <property type="component" value="Unassembled WGS sequence"/>
</dbReference>
<feature type="non-terminal residue" evidence="1">
    <location>
        <position position="77"/>
    </location>
</feature>
<dbReference type="EMBL" id="MCGN01000008">
    <property type="protein sequence ID" value="ORY94261.1"/>
    <property type="molecule type" value="Genomic_DNA"/>
</dbReference>
<evidence type="ECO:0000313" key="1">
    <source>
        <dbReference type="EMBL" id="ORY94261.1"/>
    </source>
</evidence>
<accession>A0A1X2H743</accession>
<keyword evidence="2" id="KW-1185">Reference proteome</keyword>
<evidence type="ECO:0000313" key="2">
    <source>
        <dbReference type="Proteomes" id="UP000242180"/>
    </source>
</evidence>
<gene>
    <name evidence="1" type="ORF">BCR43DRAFT_496147</name>
</gene>